<dbReference type="PANTHER" id="PTHR30408">
    <property type="entry name" value="TYPE-1 RESTRICTION ENZYME ECOKI SPECIFICITY PROTEIN"/>
    <property type="match status" value="1"/>
</dbReference>
<evidence type="ECO:0000256" key="3">
    <source>
        <dbReference type="ARBA" id="ARBA00023125"/>
    </source>
</evidence>
<protein>
    <submittedName>
        <fullName evidence="5">Type-1 restriction enzyme EcoKI specificity protein</fullName>
    </submittedName>
</protein>
<dbReference type="Gene3D" id="3.90.220.20">
    <property type="entry name" value="DNA methylase specificity domains"/>
    <property type="match status" value="2"/>
</dbReference>
<comment type="similarity">
    <text evidence="1">Belongs to the type-I restriction system S methylase family.</text>
</comment>
<dbReference type="OrthoDB" id="9798929at2"/>
<accession>A0A5E7FQX6</accession>
<name>A0A5E7FQX6_PSEFL</name>
<evidence type="ECO:0000256" key="1">
    <source>
        <dbReference type="ARBA" id="ARBA00010923"/>
    </source>
</evidence>
<feature type="domain" description="Type I restriction modification DNA specificity" evidence="4">
    <location>
        <begin position="274"/>
        <end position="419"/>
    </location>
</feature>
<reference evidence="5 6" key="1">
    <citation type="submission" date="2019-09" db="EMBL/GenBank/DDBJ databases">
        <authorList>
            <person name="Chandra G."/>
            <person name="Truman W A."/>
        </authorList>
    </citation>
    <scope>NUCLEOTIDE SEQUENCE [LARGE SCALE GENOMIC DNA]</scope>
    <source>
        <strain evidence="5">PS833</strain>
    </source>
</reference>
<dbReference type="Pfam" id="PF01420">
    <property type="entry name" value="Methylase_S"/>
    <property type="match status" value="2"/>
</dbReference>
<dbReference type="SUPFAM" id="SSF116734">
    <property type="entry name" value="DNA methylase specificity domain"/>
    <property type="match status" value="2"/>
</dbReference>
<proteinExistence type="inferred from homology"/>
<dbReference type="EMBL" id="CABVHU010000021">
    <property type="protein sequence ID" value="VVO40687.1"/>
    <property type="molecule type" value="Genomic_DNA"/>
</dbReference>
<keyword evidence="2" id="KW-0680">Restriction system</keyword>
<dbReference type="GO" id="GO:0009307">
    <property type="term" value="P:DNA restriction-modification system"/>
    <property type="evidence" value="ECO:0007669"/>
    <property type="project" value="UniProtKB-KW"/>
</dbReference>
<dbReference type="PANTHER" id="PTHR30408:SF12">
    <property type="entry name" value="TYPE I RESTRICTION ENZYME MJAVIII SPECIFICITY SUBUNIT"/>
    <property type="match status" value="1"/>
</dbReference>
<dbReference type="Gene3D" id="1.10.287.1120">
    <property type="entry name" value="Bipartite methylase S protein"/>
    <property type="match status" value="1"/>
</dbReference>
<evidence type="ECO:0000313" key="6">
    <source>
        <dbReference type="Proteomes" id="UP000409037"/>
    </source>
</evidence>
<sequence length="464" mass="52035">MAGRYKPYPEYKDSVVEWLREIPVSWDVSKLRYMFSFGKGLTITKENLLDEGVPCVNYGEVHSKYSFELDPSVHPLKCVSENYLISSPNALLSMGDFVFADTSEDIDGSGNFTQLTTDKIVFSGYHTIIARPVDRQCSRFYAYLFDSREFRTQIRHAVKGVKVFSVTQAILRGIDIWLPTLDERTIIAAFLDHETAKIDTLIEKQQQFIQLLNEKRQAVISHAVTKGLNTSAKMRESGVLSIGLMPEHWTLKSLSLASKKLAVGLAMSVTDCYEEEGVPIIRNQNIKEGYFDGSDMLYLNPVFAEAQASKKVKAGDVVIVRTGSNVGLACCVPDEYDQCHTFTTLIVTPSDELAKEYFTYCMNSAYGKAEVNRLKFGFGKDNLNVGELRAMHALLPGVNEQKEIVSYLEQEVTKIELMVKKAHIAIELMQERRTALISAAVTGKIDVRDWVAPQTSQTNKEVAA</sequence>
<dbReference type="AlphaFoldDB" id="A0A5E7FQX6"/>
<dbReference type="InterPro" id="IPR052021">
    <property type="entry name" value="Type-I_RS_S_subunit"/>
</dbReference>
<evidence type="ECO:0000256" key="2">
    <source>
        <dbReference type="ARBA" id="ARBA00022747"/>
    </source>
</evidence>
<keyword evidence="3" id="KW-0238">DNA-binding</keyword>
<evidence type="ECO:0000313" key="5">
    <source>
        <dbReference type="EMBL" id="VVO40687.1"/>
    </source>
</evidence>
<dbReference type="InterPro" id="IPR000055">
    <property type="entry name" value="Restrct_endonuc_typeI_TRD"/>
</dbReference>
<organism evidence="5 6">
    <name type="scientific">Pseudomonas fluorescens</name>
    <dbReference type="NCBI Taxonomy" id="294"/>
    <lineage>
        <taxon>Bacteria</taxon>
        <taxon>Pseudomonadati</taxon>
        <taxon>Pseudomonadota</taxon>
        <taxon>Gammaproteobacteria</taxon>
        <taxon>Pseudomonadales</taxon>
        <taxon>Pseudomonadaceae</taxon>
        <taxon>Pseudomonas</taxon>
    </lineage>
</organism>
<gene>
    <name evidence="5" type="primary">hsdS</name>
    <name evidence="5" type="ORF">PS833_05794</name>
</gene>
<evidence type="ECO:0000259" key="4">
    <source>
        <dbReference type="Pfam" id="PF01420"/>
    </source>
</evidence>
<feature type="domain" description="Type I restriction modification DNA specificity" evidence="4">
    <location>
        <begin position="23"/>
        <end position="205"/>
    </location>
</feature>
<dbReference type="Proteomes" id="UP000409037">
    <property type="component" value="Unassembled WGS sequence"/>
</dbReference>
<dbReference type="GO" id="GO:0003677">
    <property type="term" value="F:DNA binding"/>
    <property type="evidence" value="ECO:0007669"/>
    <property type="project" value="UniProtKB-KW"/>
</dbReference>
<dbReference type="InterPro" id="IPR044946">
    <property type="entry name" value="Restrct_endonuc_typeI_TRD_sf"/>
</dbReference>